<gene>
    <name evidence="6" type="ORF">GP473_06520</name>
</gene>
<comment type="similarity">
    <text evidence="1 4">Belongs to the aldehyde dehydrogenase family.</text>
</comment>
<dbReference type="InterPro" id="IPR029510">
    <property type="entry name" value="Ald_DH_CS_GLU"/>
</dbReference>
<accession>A0A7G7YPE0</accession>
<feature type="active site" evidence="3">
    <location>
        <position position="266"/>
    </location>
</feature>
<dbReference type="Proteomes" id="UP000515275">
    <property type="component" value="Chromosome"/>
</dbReference>
<dbReference type="AlphaFoldDB" id="A0A7G7YPE0"/>
<dbReference type="Gene3D" id="3.40.309.10">
    <property type="entry name" value="Aldehyde Dehydrogenase, Chain A, domain 2"/>
    <property type="match status" value="1"/>
</dbReference>
<dbReference type="InterPro" id="IPR016163">
    <property type="entry name" value="Ald_DH_C"/>
</dbReference>
<evidence type="ECO:0000259" key="5">
    <source>
        <dbReference type="Pfam" id="PF00171"/>
    </source>
</evidence>
<protein>
    <submittedName>
        <fullName evidence="6">Aldehyde dehydrogenase family protein</fullName>
    </submittedName>
</protein>
<evidence type="ECO:0000313" key="6">
    <source>
        <dbReference type="EMBL" id="QNH96360.1"/>
    </source>
</evidence>
<dbReference type="FunFam" id="3.40.309.10:FF:000009">
    <property type="entry name" value="Aldehyde dehydrogenase A"/>
    <property type="match status" value="1"/>
</dbReference>
<feature type="domain" description="Aldehyde dehydrogenase" evidence="5">
    <location>
        <begin position="39"/>
        <end position="492"/>
    </location>
</feature>
<sequence>MTPQRLKIGPLPAEFAAELRGLSANARIDRIDENADDNLIIEAPWTGETIGWVASGNEETVNEAFRRARRAQKSWRHVPVAERKKIFSRFHDSVLKNRELLADMVQLETGKSRNGAFDEVLDVANNTRYYINRVEKLMKPKKRRSAVPVLAKSYEYRQPLGVTGQIAPWNYPLTLGISDAIPSLLAGNGIVAKPDSSTPFTSLLVFKLLYEAGLPRDLVQLVTGSGRVVGTAISEQCDYLMFTGSTKTGKILGETMGRRLVGYSAELGGKNPLIIANDTDMDKTVRGAVEACFSNSGQLCVSIERIYVEQQSYEEFARRFAERTKAMTLGPGFDYETEMGSLASANQLKTVDEFVEDARDKGARIIAGGKARPDLGPYFYEPTVLTDVPDDARLLTEEVFGPVVYIQPVSDLQEAIRLANDTPYGLNSSVWAKPETAWKVGPQIDSGSVALNDGYVAPWSAIENASGGMKESGMAARHGDTGLLKYTAGKNVTEQRFMSMRGPESLSRKNYARIMSSAMRLGKLFKILP</sequence>
<dbReference type="SUPFAM" id="SSF53720">
    <property type="entry name" value="ALDH-like"/>
    <property type="match status" value="1"/>
</dbReference>
<proteinExistence type="inferred from homology"/>
<reference evidence="6 7" key="1">
    <citation type="submission" date="2019-12" db="EMBL/GenBank/DDBJ databases">
        <title>Corynebacterium sp. nov., isolated from feces of the Anser Albifrons in China.</title>
        <authorList>
            <person name="Liu Q."/>
        </authorList>
    </citation>
    <scope>NUCLEOTIDE SEQUENCE [LARGE SCALE GENOMIC DNA]</scope>
    <source>
        <strain evidence="6 7">23H37-10</strain>
    </source>
</reference>
<dbReference type="GO" id="GO:0016620">
    <property type="term" value="F:oxidoreductase activity, acting on the aldehyde or oxo group of donors, NAD or NADP as acceptor"/>
    <property type="evidence" value="ECO:0007669"/>
    <property type="project" value="InterPro"/>
</dbReference>
<dbReference type="InterPro" id="IPR016162">
    <property type="entry name" value="Ald_DH_N"/>
</dbReference>
<dbReference type="PROSITE" id="PS00687">
    <property type="entry name" value="ALDEHYDE_DEHYDR_GLU"/>
    <property type="match status" value="1"/>
</dbReference>
<dbReference type="KEGG" id="cans:GP473_06520"/>
<evidence type="ECO:0000256" key="4">
    <source>
        <dbReference type="RuleBase" id="RU003345"/>
    </source>
</evidence>
<dbReference type="CDD" id="cd07101">
    <property type="entry name" value="ALDH_SSADH2_GabD2"/>
    <property type="match status" value="1"/>
</dbReference>
<dbReference type="Gene3D" id="3.40.605.10">
    <property type="entry name" value="Aldehyde Dehydrogenase, Chain A, domain 1"/>
    <property type="match status" value="1"/>
</dbReference>
<evidence type="ECO:0000256" key="2">
    <source>
        <dbReference type="ARBA" id="ARBA00023002"/>
    </source>
</evidence>
<organism evidence="6 7">
    <name type="scientific">Corynebacterium anserum</name>
    <dbReference type="NCBI Taxonomy" id="2684406"/>
    <lineage>
        <taxon>Bacteria</taxon>
        <taxon>Bacillati</taxon>
        <taxon>Actinomycetota</taxon>
        <taxon>Actinomycetes</taxon>
        <taxon>Mycobacteriales</taxon>
        <taxon>Corynebacteriaceae</taxon>
        <taxon>Corynebacterium</taxon>
    </lineage>
</organism>
<evidence type="ECO:0000313" key="7">
    <source>
        <dbReference type="Proteomes" id="UP000515275"/>
    </source>
</evidence>
<dbReference type="RefSeq" id="WP_186276740.1">
    <property type="nucleotide sequence ID" value="NZ_CP046883.1"/>
</dbReference>
<dbReference type="PANTHER" id="PTHR11699">
    <property type="entry name" value="ALDEHYDE DEHYDROGENASE-RELATED"/>
    <property type="match status" value="1"/>
</dbReference>
<dbReference type="InterPro" id="IPR016161">
    <property type="entry name" value="Ald_DH/histidinol_DH"/>
</dbReference>
<name>A0A7G7YPE0_9CORY</name>
<dbReference type="EMBL" id="CP046883">
    <property type="protein sequence ID" value="QNH96360.1"/>
    <property type="molecule type" value="Genomic_DNA"/>
</dbReference>
<evidence type="ECO:0000256" key="3">
    <source>
        <dbReference type="PROSITE-ProRule" id="PRU10007"/>
    </source>
</evidence>
<keyword evidence="2 4" id="KW-0560">Oxidoreductase</keyword>
<keyword evidence="7" id="KW-1185">Reference proteome</keyword>
<dbReference type="Pfam" id="PF00171">
    <property type="entry name" value="Aldedh"/>
    <property type="match status" value="1"/>
</dbReference>
<dbReference type="InterPro" id="IPR015590">
    <property type="entry name" value="Aldehyde_DH_dom"/>
</dbReference>
<evidence type="ECO:0000256" key="1">
    <source>
        <dbReference type="ARBA" id="ARBA00009986"/>
    </source>
</evidence>
<dbReference type="NCBIfam" id="NF006916">
    <property type="entry name" value="PRK09407.1"/>
    <property type="match status" value="1"/>
</dbReference>